<organism evidence="2 3">
    <name type="scientific">Pacificispira spongiicola</name>
    <dbReference type="NCBI Taxonomy" id="2729598"/>
    <lineage>
        <taxon>Bacteria</taxon>
        <taxon>Pseudomonadati</taxon>
        <taxon>Pseudomonadota</taxon>
        <taxon>Alphaproteobacteria</taxon>
        <taxon>Rhodospirillales</taxon>
        <taxon>Rhodospirillaceae</taxon>
        <taxon>Pacificispira</taxon>
    </lineage>
</organism>
<evidence type="ECO:0000313" key="2">
    <source>
        <dbReference type="EMBL" id="NMM44357.1"/>
    </source>
</evidence>
<sequence>MSDDVIELIGNESPTGSIRLRLDLELPHEQALQILQTVHDVKERQEKEAEAARRREEAERRKAEAEAKKAAKAEAEKAKKAAAAKAPAEKPAAEQSK</sequence>
<keyword evidence="3" id="KW-1185">Reference proteome</keyword>
<gene>
    <name evidence="2" type="ORF">HH303_07695</name>
</gene>
<accession>A0A7Y0DZA1</accession>
<dbReference type="EMBL" id="JABBNT010000002">
    <property type="protein sequence ID" value="NMM44357.1"/>
    <property type="molecule type" value="Genomic_DNA"/>
</dbReference>
<protein>
    <submittedName>
        <fullName evidence="2">Uncharacterized protein</fullName>
    </submittedName>
</protein>
<dbReference type="Proteomes" id="UP000539372">
    <property type="component" value="Unassembled WGS sequence"/>
</dbReference>
<dbReference type="AlphaFoldDB" id="A0A7Y0DZA1"/>
<evidence type="ECO:0000256" key="1">
    <source>
        <dbReference type="SAM" id="MobiDB-lite"/>
    </source>
</evidence>
<comment type="caution">
    <text evidence="2">The sequence shown here is derived from an EMBL/GenBank/DDBJ whole genome shotgun (WGS) entry which is preliminary data.</text>
</comment>
<evidence type="ECO:0000313" key="3">
    <source>
        <dbReference type="Proteomes" id="UP000539372"/>
    </source>
</evidence>
<dbReference type="RefSeq" id="WP_169624647.1">
    <property type="nucleotide sequence ID" value="NZ_JABBNT010000002.1"/>
</dbReference>
<feature type="region of interest" description="Disordered" evidence="1">
    <location>
        <begin position="41"/>
        <end position="97"/>
    </location>
</feature>
<proteinExistence type="predicted"/>
<reference evidence="2 3" key="1">
    <citation type="submission" date="2020-04" db="EMBL/GenBank/DDBJ databases">
        <title>Rhodospirillaceae bacterium KN72 isolated from deep sea.</title>
        <authorList>
            <person name="Zhang D.-C."/>
        </authorList>
    </citation>
    <scope>NUCLEOTIDE SEQUENCE [LARGE SCALE GENOMIC DNA]</scope>
    <source>
        <strain evidence="2 3">KN72</strain>
    </source>
</reference>
<feature type="compositionally biased region" description="Basic and acidic residues" evidence="1">
    <location>
        <begin position="41"/>
        <end position="79"/>
    </location>
</feature>
<name>A0A7Y0DZA1_9PROT</name>
<feature type="compositionally biased region" description="Basic and acidic residues" evidence="1">
    <location>
        <begin position="87"/>
        <end position="97"/>
    </location>
</feature>